<sequence length="581" mass="63358">MSAHADPLDHRYSGEHPVRSVAYLLREDRRRLVLGILAFALKHSPTWLLPLVTANLIDVVVQHRPLSELWLSAGLLIASLSLNYPFHVLYVRCWAGTVRRMGTRLRSALCHRMQQLSIGYYSRMSAGALQNKVIRDVESVEQMVQQTGDTGLGAVMMLLGGLIVIAFRAPAFLPVFLVIVPCAALLATKLRGRMRTDNERFRREVEQLSTRVSEMTTLIPITRAHGLERAALRRVDGTLWRVFEAGLRVDVLNGRFGALAWTTLNVLGAGCLTGAALAAYSGWITPGDVVMLSAFFGTLTSATTGLMSLGPVFVRGLESVRSVGEVLQEPDLETNEAKAKVTEVRGEVAFESVGYAYAGGSGTAVRDFTLTVSAGERIAFVGASGAGKSTVLNLVIGFLRPTSGRILLDGRDMQDLDLRSYRTFVSVVPQEPILFEGTIRENVAYGLPDVSLDRVRQALADANALDFIDALPDGVDTVVGERGARLSGGQRQRLAIARALIRDPRILVLDEATSALDTHSERLIQQALERLVRGRTVFVVAHRLSTIRTADRIVVMRDGQIVEAGTHESLVRSDGAYAALL</sequence>
<dbReference type="SMART" id="SM00382">
    <property type="entry name" value="AAA"/>
    <property type="match status" value="1"/>
</dbReference>
<dbReference type="PANTHER" id="PTHR43394">
    <property type="entry name" value="ATP-DEPENDENT PERMEASE MDL1, MITOCHONDRIAL"/>
    <property type="match status" value="1"/>
</dbReference>
<evidence type="ECO:0000259" key="9">
    <source>
        <dbReference type="PROSITE" id="PS50929"/>
    </source>
</evidence>
<dbReference type="PROSITE" id="PS50929">
    <property type="entry name" value="ABC_TM1F"/>
    <property type="match status" value="1"/>
</dbReference>
<keyword evidence="4 10" id="KW-0067">ATP-binding</keyword>
<reference evidence="11" key="1">
    <citation type="journal article" date="2019" name="Int. J. Syst. Evol. Microbiol.">
        <title>The Global Catalogue of Microorganisms (GCM) 10K type strain sequencing project: providing services to taxonomists for standard genome sequencing and annotation.</title>
        <authorList>
            <consortium name="The Broad Institute Genomics Platform"/>
            <consortium name="The Broad Institute Genome Sequencing Center for Infectious Disease"/>
            <person name="Wu L."/>
            <person name="Ma J."/>
        </authorList>
    </citation>
    <scope>NUCLEOTIDE SEQUENCE [LARGE SCALE GENOMIC DNA]</scope>
    <source>
        <strain evidence="11">CGMCC 4.7289</strain>
    </source>
</reference>
<dbReference type="InterPro" id="IPR027417">
    <property type="entry name" value="P-loop_NTPase"/>
</dbReference>
<accession>A0ABV8LU42</accession>
<organism evidence="10 11">
    <name type="scientific">Hamadaea flava</name>
    <dbReference type="NCBI Taxonomy" id="1742688"/>
    <lineage>
        <taxon>Bacteria</taxon>
        <taxon>Bacillati</taxon>
        <taxon>Actinomycetota</taxon>
        <taxon>Actinomycetes</taxon>
        <taxon>Micromonosporales</taxon>
        <taxon>Micromonosporaceae</taxon>
        <taxon>Hamadaea</taxon>
    </lineage>
</organism>
<dbReference type="Gene3D" id="1.20.1560.10">
    <property type="entry name" value="ABC transporter type 1, transmembrane domain"/>
    <property type="match status" value="1"/>
</dbReference>
<keyword evidence="5 7" id="KW-1133">Transmembrane helix</keyword>
<dbReference type="EMBL" id="JBHSAY010000010">
    <property type="protein sequence ID" value="MFC4133349.1"/>
    <property type="molecule type" value="Genomic_DNA"/>
</dbReference>
<feature type="transmembrane region" description="Helical" evidence="7">
    <location>
        <begin position="32"/>
        <end position="57"/>
    </location>
</feature>
<feature type="domain" description="ABC transporter" evidence="8">
    <location>
        <begin position="348"/>
        <end position="581"/>
    </location>
</feature>
<feature type="transmembrane region" description="Helical" evidence="7">
    <location>
        <begin position="69"/>
        <end position="91"/>
    </location>
</feature>
<keyword evidence="11" id="KW-1185">Reference proteome</keyword>
<evidence type="ECO:0000259" key="8">
    <source>
        <dbReference type="PROSITE" id="PS50893"/>
    </source>
</evidence>
<dbReference type="SUPFAM" id="SSF52540">
    <property type="entry name" value="P-loop containing nucleoside triphosphate hydrolases"/>
    <property type="match status" value="1"/>
</dbReference>
<dbReference type="RefSeq" id="WP_253760852.1">
    <property type="nucleotide sequence ID" value="NZ_JAMZDZ010000001.1"/>
</dbReference>
<evidence type="ECO:0000313" key="10">
    <source>
        <dbReference type="EMBL" id="MFC4133349.1"/>
    </source>
</evidence>
<evidence type="ECO:0000256" key="7">
    <source>
        <dbReference type="SAM" id="Phobius"/>
    </source>
</evidence>
<dbReference type="InterPro" id="IPR003593">
    <property type="entry name" value="AAA+_ATPase"/>
</dbReference>
<dbReference type="Gene3D" id="3.40.50.300">
    <property type="entry name" value="P-loop containing nucleotide triphosphate hydrolases"/>
    <property type="match status" value="1"/>
</dbReference>
<comment type="caution">
    <text evidence="10">The sequence shown here is derived from an EMBL/GenBank/DDBJ whole genome shotgun (WGS) entry which is preliminary data.</text>
</comment>
<dbReference type="PANTHER" id="PTHR43394:SF1">
    <property type="entry name" value="ATP-BINDING CASSETTE SUB-FAMILY B MEMBER 10, MITOCHONDRIAL"/>
    <property type="match status" value="1"/>
</dbReference>
<dbReference type="CDD" id="cd07346">
    <property type="entry name" value="ABC_6TM_exporters"/>
    <property type="match status" value="1"/>
</dbReference>
<dbReference type="InterPro" id="IPR003439">
    <property type="entry name" value="ABC_transporter-like_ATP-bd"/>
</dbReference>
<dbReference type="InterPro" id="IPR011527">
    <property type="entry name" value="ABC1_TM_dom"/>
</dbReference>
<dbReference type="PROSITE" id="PS00211">
    <property type="entry name" value="ABC_TRANSPORTER_1"/>
    <property type="match status" value="1"/>
</dbReference>
<dbReference type="Pfam" id="PF00664">
    <property type="entry name" value="ABC_membrane"/>
    <property type="match status" value="1"/>
</dbReference>
<feature type="transmembrane region" description="Helical" evidence="7">
    <location>
        <begin position="289"/>
        <end position="314"/>
    </location>
</feature>
<dbReference type="SUPFAM" id="SSF90123">
    <property type="entry name" value="ABC transporter transmembrane region"/>
    <property type="match status" value="1"/>
</dbReference>
<keyword evidence="6 7" id="KW-0472">Membrane</keyword>
<feature type="transmembrane region" description="Helical" evidence="7">
    <location>
        <begin position="258"/>
        <end position="283"/>
    </location>
</feature>
<dbReference type="InterPro" id="IPR039421">
    <property type="entry name" value="Type_1_exporter"/>
</dbReference>
<comment type="subcellular location">
    <subcellularLocation>
        <location evidence="1">Cell membrane</location>
        <topology evidence="1">Multi-pass membrane protein</topology>
    </subcellularLocation>
</comment>
<dbReference type="GO" id="GO:0005524">
    <property type="term" value="F:ATP binding"/>
    <property type="evidence" value="ECO:0007669"/>
    <property type="project" value="UniProtKB-KW"/>
</dbReference>
<evidence type="ECO:0000256" key="3">
    <source>
        <dbReference type="ARBA" id="ARBA00022741"/>
    </source>
</evidence>
<evidence type="ECO:0000313" key="11">
    <source>
        <dbReference type="Proteomes" id="UP001595816"/>
    </source>
</evidence>
<proteinExistence type="predicted"/>
<dbReference type="Proteomes" id="UP001595816">
    <property type="component" value="Unassembled WGS sequence"/>
</dbReference>
<feature type="transmembrane region" description="Helical" evidence="7">
    <location>
        <begin position="150"/>
        <end position="167"/>
    </location>
</feature>
<feature type="transmembrane region" description="Helical" evidence="7">
    <location>
        <begin position="173"/>
        <end position="192"/>
    </location>
</feature>
<evidence type="ECO:0000256" key="5">
    <source>
        <dbReference type="ARBA" id="ARBA00022989"/>
    </source>
</evidence>
<dbReference type="InterPro" id="IPR036640">
    <property type="entry name" value="ABC1_TM_sf"/>
</dbReference>
<keyword evidence="3" id="KW-0547">Nucleotide-binding</keyword>
<name>A0ABV8LU42_9ACTN</name>
<gene>
    <name evidence="10" type="ORF">ACFOZ4_22290</name>
</gene>
<evidence type="ECO:0000256" key="2">
    <source>
        <dbReference type="ARBA" id="ARBA00022692"/>
    </source>
</evidence>
<evidence type="ECO:0000256" key="4">
    <source>
        <dbReference type="ARBA" id="ARBA00022840"/>
    </source>
</evidence>
<keyword evidence="2 7" id="KW-0812">Transmembrane</keyword>
<protein>
    <submittedName>
        <fullName evidence="10">ABC transporter ATP-binding protein</fullName>
    </submittedName>
</protein>
<evidence type="ECO:0000256" key="1">
    <source>
        <dbReference type="ARBA" id="ARBA00004651"/>
    </source>
</evidence>
<dbReference type="PROSITE" id="PS50893">
    <property type="entry name" value="ABC_TRANSPORTER_2"/>
    <property type="match status" value="1"/>
</dbReference>
<dbReference type="InterPro" id="IPR017871">
    <property type="entry name" value="ABC_transporter-like_CS"/>
</dbReference>
<dbReference type="Pfam" id="PF00005">
    <property type="entry name" value="ABC_tran"/>
    <property type="match status" value="1"/>
</dbReference>
<evidence type="ECO:0000256" key="6">
    <source>
        <dbReference type="ARBA" id="ARBA00023136"/>
    </source>
</evidence>
<feature type="domain" description="ABC transmembrane type-1" evidence="9">
    <location>
        <begin position="48"/>
        <end position="315"/>
    </location>
</feature>